<name>A0A0D1XA47_9EURO</name>
<dbReference type="InterPro" id="IPR036393">
    <property type="entry name" value="AceGlu_kinase-like_sf"/>
</dbReference>
<accession>A0A0D1XA47</accession>
<evidence type="ECO:0000256" key="3">
    <source>
        <dbReference type="ARBA" id="ARBA00004925"/>
    </source>
</evidence>
<keyword evidence="9" id="KW-0809">Transit peptide</keyword>
<dbReference type="InterPro" id="IPR006855">
    <property type="entry name" value="Vertebrate-like_GNAT_dom"/>
</dbReference>
<evidence type="ECO:0000256" key="4">
    <source>
        <dbReference type="ARBA" id="ARBA00008694"/>
    </source>
</evidence>
<dbReference type="FunFam" id="3.40.630.30:FF:000049">
    <property type="entry name" value="Amino-acid acetyltransferase, mitochondrial"/>
    <property type="match status" value="1"/>
</dbReference>
<dbReference type="InterPro" id="IPR011190">
    <property type="entry name" value="GlcNAc_Synth_fun"/>
</dbReference>
<evidence type="ECO:0000256" key="13">
    <source>
        <dbReference type="PIRNR" id="PIRNR007892"/>
    </source>
</evidence>
<dbReference type="Gene3D" id="3.40.630.30">
    <property type="match status" value="1"/>
</dbReference>
<evidence type="ECO:0000256" key="12">
    <source>
        <dbReference type="ARBA" id="ARBA00048372"/>
    </source>
</evidence>
<evidence type="ECO:0000256" key="15">
    <source>
        <dbReference type="SAM" id="MobiDB-lite"/>
    </source>
</evidence>
<proteinExistence type="inferred from homology"/>
<dbReference type="GO" id="GO:0005759">
    <property type="term" value="C:mitochondrial matrix"/>
    <property type="evidence" value="ECO:0007669"/>
    <property type="project" value="TreeGrafter"/>
</dbReference>
<comment type="catalytic activity">
    <reaction evidence="12 13">
        <text>L-glutamate + acetyl-CoA = N-acetyl-L-glutamate + CoA + H(+)</text>
        <dbReference type="Rhea" id="RHEA:24292"/>
        <dbReference type="ChEBI" id="CHEBI:15378"/>
        <dbReference type="ChEBI" id="CHEBI:29985"/>
        <dbReference type="ChEBI" id="CHEBI:44337"/>
        <dbReference type="ChEBI" id="CHEBI:57287"/>
        <dbReference type="ChEBI" id="CHEBI:57288"/>
        <dbReference type="EC" id="2.3.1.1"/>
    </reaction>
</comment>
<comment type="similarity">
    <text evidence="4 13">Belongs to the acetyltransferase family.</text>
</comment>
<evidence type="ECO:0000256" key="2">
    <source>
        <dbReference type="ARBA" id="ARBA00004173"/>
    </source>
</evidence>
<comment type="pathway">
    <text evidence="3 13">Amino-acid biosynthesis; L-arginine biosynthesis; N(2)-acetyl-L-ornithine from L-glutamate: step 1/4.</text>
</comment>
<keyword evidence="8 13" id="KW-0808">Transferase</keyword>
<evidence type="ECO:0000256" key="10">
    <source>
        <dbReference type="ARBA" id="ARBA00023128"/>
    </source>
</evidence>
<dbReference type="GO" id="GO:0006526">
    <property type="term" value="P:L-arginine biosynthetic process"/>
    <property type="evidence" value="ECO:0007669"/>
    <property type="project" value="UniProtKB-UniPathway"/>
</dbReference>
<sequence length="672" mass="74106">MAQIPLSRSAASLKGVCSQDQSRNVAADTLRAFLHSNPTPSLSVFRPCHRRFYSAQPAPRPDHGGTPDAQPFSQDEQTGYDHWKKQRLANKEFFTSLLSSAATKRDAKAYISRLKSPRKKTPALKSTQSAVPSKAQTTVNVGNLFSRSRAVEQSPVFTQFKDEEQTVEEVETVNVAMVKVNNISAMDDSILAGIAQTLSSLSRLGMVPAVVVEEPAQTDYSARRELLTQSADRLVTAIEQVSESGARKLDNCFRQGVDGRPEIFLQKLITRPLHQGRIPVIVPLAFSDRDQCVMSITAHDALLALTKDLAGLSFVPTTGGSVTEAVEKGLPLRKQISLDRIIVVDETGCIPSTKSHDQEHVFVNLEQEYSRLQEELRSSTDSGVSQRHASNLKLFKDALRMLPHSASGLLTTPLEAANTARLTDDGPSNVGTRRQKNALIHNLLTDKPAYSSSLPAGRLTQDSTTASATTSTLVKRGMPLTMLPNPDAQVWTAASTTRLKLTDGRIDLDRLVFLIDDSFNRTLDVEAYLKRVNDRIAGVIIAGDYEGGAILTWETPPGVSDDDTSRLVPYLDKFAVLKKSQGAGGVADIVFNAMVRTCFPNGVCWRSRKDNPVNKWYFERSRGTWKIPETNWTMFWTTPGLLDQKSSQTFLDYEAVCRTVQPTWADNKKLVD</sequence>
<evidence type="ECO:0000259" key="16">
    <source>
        <dbReference type="PROSITE" id="PS51731"/>
    </source>
</evidence>
<dbReference type="EMBL" id="KN846951">
    <property type="protein sequence ID" value="KIV84751.1"/>
    <property type="molecule type" value="Genomic_DNA"/>
</dbReference>
<dbReference type="AlphaFoldDB" id="A0A0D1XA47"/>
<keyword evidence="14" id="KW-0175">Coiled coil</keyword>
<dbReference type="EC" id="2.3.1.1" evidence="5 13"/>
<evidence type="ECO:0000256" key="9">
    <source>
        <dbReference type="ARBA" id="ARBA00022946"/>
    </source>
</evidence>
<dbReference type="PANTHER" id="PTHR23342:SF4">
    <property type="entry name" value="AMINO-ACID ACETYLTRANSFERASE, MITOCHONDRIAL"/>
    <property type="match status" value="1"/>
</dbReference>
<protein>
    <recommendedName>
        <fullName evidence="6 13">Amino-acid acetyltransferase, mitochondrial</fullName>
        <ecNumber evidence="5 13">2.3.1.1</ecNumber>
    </recommendedName>
    <alternativeName>
        <fullName evidence="13">Glutamate N-acetyltransferase</fullName>
    </alternativeName>
    <alternativeName>
        <fullName evidence="13">N-acetylglutamate synthase</fullName>
    </alternativeName>
</protein>
<evidence type="ECO:0000256" key="11">
    <source>
        <dbReference type="ARBA" id="ARBA00023315"/>
    </source>
</evidence>
<comment type="subcellular location">
    <subcellularLocation>
        <location evidence="2 13">Mitochondrion</location>
    </subcellularLocation>
</comment>
<dbReference type="GO" id="GO:0004042">
    <property type="term" value="F:L-glutamate N-acetyltransferase activity"/>
    <property type="evidence" value="ECO:0007669"/>
    <property type="project" value="InterPro"/>
</dbReference>
<dbReference type="GO" id="GO:0006592">
    <property type="term" value="P:ornithine biosynthetic process"/>
    <property type="evidence" value="ECO:0007669"/>
    <property type="project" value="TreeGrafter"/>
</dbReference>
<dbReference type="PIRSF" id="PIRSF007892">
    <property type="entry name" value="NAGS_fungal"/>
    <property type="match status" value="1"/>
</dbReference>
<evidence type="ECO:0000256" key="14">
    <source>
        <dbReference type="SAM" id="Coils"/>
    </source>
</evidence>
<dbReference type="PANTHER" id="PTHR23342">
    <property type="entry name" value="N-ACETYLGLUTAMATE SYNTHASE"/>
    <property type="match status" value="1"/>
</dbReference>
<organism evidence="17 18">
    <name type="scientific">Exophiala sideris</name>
    <dbReference type="NCBI Taxonomy" id="1016849"/>
    <lineage>
        <taxon>Eukaryota</taxon>
        <taxon>Fungi</taxon>
        <taxon>Dikarya</taxon>
        <taxon>Ascomycota</taxon>
        <taxon>Pezizomycotina</taxon>
        <taxon>Eurotiomycetes</taxon>
        <taxon>Chaetothyriomycetidae</taxon>
        <taxon>Chaetothyriales</taxon>
        <taxon>Herpotrichiellaceae</taxon>
        <taxon>Exophiala</taxon>
    </lineage>
</organism>
<dbReference type="PROSITE" id="PS51731">
    <property type="entry name" value="GNAT_NAGS"/>
    <property type="match status" value="1"/>
</dbReference>
<comment type="function">
    <text evidence="1 13">N-acetylglutamate synthase involved in arginine biosynthesis.</text>
</comment>
<feature type="coiled-coil region" evidence="14">
    <location>
        <begin position="355"/>
        <end position="382"/>
    </location>
</feature>
<gene>
    <name evidence="17" type="ORF">PV11_00510</name>
</gene>
<evidence type="ECO:0000256" key="8">
    <source>
        <dbReference type="ARBA" id="ARBA00022679"/>
    </source>
</evidence>
<reference evidence="17 18" key="1">
    <citation type="submission" date="2015-01" db="EMBL/GenBank/DDBJ databases">
        <title>The Genome Sequence of Exophiala sideris CBS121828.</title>
        <authorList>
            <consortium name="The Broad Institute Genomics Platform"/>
            <person name="Cuomo C."/>
            <person name="de Hoog S."/>
            <person name="Gorbushina A."/>
            <person name="Stielow B."/>
            <person name="Teixiera M."/>
            <person name="Abouelleil A."/>
            <person name="Chapman S.B."/>
            <person name="Priest M."/>
            <person name="Young S.K."/>
            <person name="Wortman J."/>
            <person name="Nusbaum C."/>
            <person name="Birren B."/>
        </authorList>
    </citation>
    <scope>NUCLEOTIDE SEQUENCE [LARGE SCALE GENOMIC DNA]</scope>
    <source>
        <strain evidence="17 18">CBS 121828</strain>
    </source>
</reference>
<keyword evidence="10 13" id="KW-0496">Mitochondrion</keyword>
<dbReference type="UniPathway" id="UPA00068">
    <property type="reaction ID" value="UER00106"/>
</dbReference>
<dbReference type="OrthoDB" id="5585968at2759"/>
<dbReference type="HOGENOM" id="CLU_013088_0_0_1"/>
<keyword evidence="11 13" id="KW-0012">Acyltransferase</keyword>
<dbReference type="CDD" id="cd04266">
    <property type="entry name" value="DUF619-NAGS-FABP"/>
    <property type="match status" value="1"/>
</dbReference>
<evidence type="ECO:0000256" key="5">
    <source>
        <dbReference type="ARBA" id="ARBA00012697"/>
    </source>
</evidence>
<feature type="region of interest" description="Disordered" evidence="15">
    <location>
        <begin position="54"/>
        <end position="79"/>
    </location>
</feature>
<dbReference type="Pfam" id="PF04768">
    <property type="entry name" value="NAT"/>
    <property type="match status" value="1"/>
</dbReference>
<keyword evidence="7 13" id="KW-0028">Amino-acid biosynthesis</keyword>
<evidence type="ECO:0000256" key="1">
    <source>
        <dbReference type="ARBA" id="ARBA00002294"/>
    </source>
</evidence>
<feature type="domain" description="N-acetyltransferase" evidence="16">
    <location>
        <begin position="495"/>
        <end position="660"/>
    </location>
</feature>
<evidence type="ECO:0000256" key="6">
    <source>
        <dbReference type="ARBA" id="ARBA00018802"/>
    </source>
</evidence>
<dbReference type="Gene3D" id="3.40.1160.10">
    <property type="entry name" value="Acetylglutamate kinase-like"/>
    <property type="match status" value="1"/>
</dbReference>
<evidence type="ECO:0000313" key="18">
    <source>
        <dbReference type="Proteomes" id="UP000053599"/>
    </source>
</evidence>
<dbReference type="STRING" id="1016849.A0A0D1XA47"/>
<evidence type="ECO:0000256" key="7">
    <source>
        <dbReference type="ARBA" id="ARBA00022605"/>
    </source>
</evidence>
<dbReference type="Proteomes" id="UP000053599">
    <property type="component" value="Unassembled WGS sequence"/>
</dbReference>
<evidence type="ECO:0000313" key="17">
    <source>
        <dbReference type="EMBL" id="KIV84751.1"/>
    </source>
</evidence>